<keyword evidence="3" id="KW-1185">Reference proteome</keyword>
<feature type="signal peptide" evidence="1">
    <location>
        <begin position="1"/>
        <end position="26"/>
    </location>
</feature>
<dbReference type="InterPro" id="IPR011047">
    <property type="entry name" value="Quinoprotein_ADH-like_sf"/>
</dbReference>
<feature type="chain" id="PRO_5038010325" description="Lipoprotein" evidence="1">
    <location>
        <begin position="27"/>
        <end position="140"/>
    </location>
</feature>
<evidence type="ECO:0000256" key="1">
    <source>
        <dbReference type="SAM" id="SignalP"/>
    </source>
</evidence>
<evidence type="ECO:0008006" key="4">
    <source>
        <dbReference type="Google" id="ProtNLM"/>
    </source>
</evidence>
<accession>A0A934SZA3</accession>
<dbReference type="EMBL" id="JAEPBG010000004">
    <property type="protein sequence ID" value="MBK4735434.1"/>
    <property type="molecule type" value="Genomic_DNA"/>
</dbReference>
<comment type="caution">
    <text evidence="2">The sequence shown here is derived from an EMBL/GenBank/DDBJ whole genome shotgun (WGS) entry which is preliminary data.</text>
</comment>
<dbReference type="Proteomes" id="UP000622890">
    <property type="component" value="Unassembled WGS sequence"/>
</dbReference>
<dbReference type="AlphaFoldDB" id="A0A934SZA3"/>
<dbReference type="SUPFAM" id="SSF50998">
    <property type="entry name" value="Quinoprotein alcohol dehydrogenase-like"/>
    <property type="match status" value="1"/>
</dbReference>
<evidence type="ECO:0000313" key="3">
    <source>
        <dbReference type="Proteomes" id="UP000622890"/>
    </source>
</evidence>
<name>A0A934SZA3_9BURK</name>
<gene>
    <name evidence="2" type="ORF">JJB74_12485</name>
</gene>
<proteinExistence type="predicted"/>
<reference evidence="2" key="1">
    <citation type="submission" date="2021-01" db="EMBL/GenBank/DDBJ databases">
        <title>Genome sequence of strain Noviherbaspirillum sp. DKR-6.</title>
        <authorList>
            <person name="Chaudhary D.K."/>
        </authorList>
    </citation>
    <scope>NUCLEOTIDE SEQUENCE</scope>
    <source>
        <strain evidence="2">DKR-6</strain>
    </source>
</reference>
<protein>
    <recommendedName>
        <fullName evidence="4">Lipoprotein</fullName>
    </recommendedName>
</protein>
<evidence type="ECO:0000313" key="2">
    <source>
        <dbReference type="EMBL" id="MBK4735434.1"/>
    </source>
</evidence>
<sequence length="140" mass="14754">MKRPLRAATSVLAALSLAACGGSSVAVVWSSGSGFIVWVGNSRGDHVVDGRNESFAFTTESRCLYNFQTGRRNGAFCLLPNDNAFAYGPYRGAIRNAYAADGSCVATLTDAGGNVIDIDLDAYGREVVVLTPRHAQQCAS</sequence>
<dbReference type="RefSeq" id="WP_200592194.1">
    <property type="nucleotide sequence ID" value="NZ_JAEPBG010000004.1"/>
</dbReference>
<organism evidence="2 3">
    <name type="scientific">Noviherbaspirillum pedocola</name>
    <dbReference type="NCBI Taxonomy" id="2801341"/>
    <lineage>
        <taxon>Bacteria</taxon>
        <taxon>Pseudomonadati</taxon>
        <taxon>Pseudomonadota</taxon>
        <taxon>Betaproteobacteria</taxon>
        <taxon>Burkholderiales</taxon>
        <taxon>Oxalobacteraceae</taxon>
        <taxon>Noviherbaspirillum</taxon>
    </lineage>
</organism>
<dbReference type="PROSITE" id="PS51257">
    <property type="entry name" value="PROKAR_LIPOPROTEIN"/>
    <property type="match status" value="1"/>
</dbReference>
<keyword evidence="1" id="KW-0732">Signal</keyword>